<keyword evidence="4" id="KW-1185">Reference proteome</keyword>
<keyword evidence="1" id="KW-0238">DNA-binding</keyword>
<proteinExistence type="predicted"/>
<dbReference type="Gene3D" id="1.10.150.130">
    <property type="match status" value="1"/>
</dbReference>
<comment type="caution">
    <text evidence="3">The sequence shown here is derived from an EMBL/GenBank/DDBJ whole genome shotgun (WGS) entry which is preliminary data.</text>
</comment>
<evidence type="ECO:0008006" key="5">
    <source>
        <dbReference type="Google" id="ProtNLM"/>
    </source>
</evidence>
<dbReference type="SUPFAM" id="SSF56349">
    <property type="entry name" value="DNA breaking-rejoining enzymes"/>
    <property type="match status" value="1"/>
</dbReference>
<dbReference type="RefSeq" id="WP_108401538.1">
    <property type="nucleotide sequence ID" value="NZ_NESP01000001.1"/>
</dbReference>
<dbReference type="GO" id="GO:0003677">
    <property type="term" value="F:DNA binding"/>
    <property type="evidence" value="ECO:0007669"/>
    <property type="project" value="UniProtKB-KW"/>
</dbReference>
<evidence type="ECO:0000256" key="2">
    <source>
        <dbReference type="ARBA" id="ARBA00023172"/>
    </source>
</evidence>
<gene>
    <name evidence="3" type="ORF">B9Z44_01710</name>
</gene>
<dbReference type="GO" id="GO:0006310">
    <property type="term" value="P:DNA recombination"/>
    <property type="evidence" value="ECO:0007669"/>
    <property type="project" value="UniProtKB-KW"/>
</dbReference>
<sequence length="463" mass="52567">MKERSPETVVVRENEIRLVRRPDSDRWQAHFKVEAIGKWIRKATGTADLDKAKALAEEQWFEAKVLAKAGHPVVSKKFKAVAEVVQRDLEIKVAADKTKRGSNNDYINSIKTYLIPFFGGYNVDRINQTVFTEFCEWRRVKVGRELSHSAQANHNAALNLVFDYAIERGYMTSLQKPVLKNTGEQGGRRPDFSAREIEVILEKLPAWVQEGRVGRTRNLRELLSVYVPFAAATGMRPGTEMEFLEWRHIEVHNLGEEPVLYAHIQKGKTVKKNKPMGAVLHRSCWLYLEKLRQMAPEFQDKTIYEVLEGKHEVRIFRARDGVQPVHLIAQFKQLLEDLNMLNCPTTGEERTLYSLRHFAITQMVAKGLTAEQIQSQVRTSATMIAKFYNHMKPLMNAAAFTGQNEAVGEDAVAQLLNNTPNDNLMHFAELSTGLNLALVMQNKPAFEELKEALEQASSAAAPN</sequence>
<dbReference type="InterPro" id="IPR011010">
    <property type="entry name" value="DNA_brk_join_enz"/>
</dbReference>
<dbReference type="InterPro" id="IPR013762">
    <property type="entry name" value="Integrase-like_cat_sf"/>
</dbReference>
<evidence type="ECO:0000313" key="4">
    <source>
        <dbReference type="Proteomes" id="UP000251341"/>
    </source>
</evidence>
<evidence type="ECO:0000256" key="1">
    <source>
        <dbReference type="ARBA" id="ARBA00023125"/>
    </source>
</evidence>
<keyword evidence="2" id="KW-0233">DNA recombination</keyword>
<dbReference type="AlphaFoldDB" id="A0A315ENV0"/>
<name>A0A315ENV0_9BURK</name>
<dbReference type="EMBL" id="NESP01000001">
    <property type="protein sequence ID" value="PUE58425.1"/>
    <property type="molecule type" value="Genomic_DNA"/>
</dbReference>
<protein>
    <recommendedName>
        <fullName evidence="5">Tyr recombinase domain-containing protein</fullName>
    </recommendedName>
</protein>
<dbReference type="Proteomes" id="UP000251341">
    <property type="component" value="Unassembled WGS sequence"/>
</dbReference>
<dbReference type="Gene3D" id="1.10.443.10">
    <property type="entry name" value="Intergrase catalytic core"/>
    <property type="match status" value="1"/>
</dbReference>
<accession>A0A315ENV0</accession>
<reference evidence="3 4" key="1">
    <citation type="submission" date="2017-04" db="EMBL/GenBank/DDBJ databases">
        <title>Unexpected and diverse lifestyles within the genus Limnohabitans.</title>
        <authorList>
            <person name="Kasalicky V."/>
            <person name="Mehrshad M."/>
            <person name="Andrei S.-A."/>
            <person name="Salcher M."/>
            <person name="Kratochvilova H."/>
            <person name="Simek K."/>
            <person name="Ghai R."/>
        </authorList>
    </citation>
    <scope>NUCLEOTIDE SEQUENCE [LARGE SCALE GENOMIC DNA]</scope>
    <source>
        <strain evidence="3 4">MWH-C5</strain>
    </source>
</reference>
<dbReference type="GO" id="GO:0015074">
    <property type="term" value="P:DNA integration"/>
    <property type="evidence" value="ECO:0007669"/>
    <property type="project" value="InterPro"/>
</dbReference>
<organism evidence="3 4">
    <name type="scientific">Limnohabitans curvus</name>
    <dbReference type="NCBI Taxonomy" id="323423"/>
    <lineage>
        <taxon>Bacteria</taxon>
        <taxon>Pseudomonadati</taxon>
        <taxon>Pseudomonadota</taxon>
        <taxon>Betaproteobacteria</taxon>
        <taxon>Burkholderiales</taxon>
        <taxon>Comamonadaceae</taxon>
        <taxon>Limnohabitans</taxon>
    </lineage>
</organism>
<evidence type="ECO:0000313" key="3">
    <source>
        <dbReference type="EMBL" id="PUE58425.1"/>
    </source>
</evidence>
<dbReference type="InterPro" id="IPR010998">
    <property type="entry name" value="Integrase_recombinase_N"/>
</dbReference>